<gene>
    <name evidence="2" type="ORF">LCGC14_0325830</name>
</gene>
<name>A0A0F9U0I3_9ZZZZ</name>
<dbReference type="GO" id="GO:0019068">
    <property type="term" value="P:virion assembly"/>
    <property type="evidence" value="ECO:0007669"/>
    <property type="project" value="InterPro"/>
</dbReference>
<evidence type="ECO:0000313" key="2">
    <source>
        <dbReference type="EMBL" id="KKN80777.1"/>
    </source>
</evidence>
<dbReference type="Pfam" id="PF05136">
    <property type="entry name" value="Phage_portal_2"/>
    <property type="match status" value="1"/>
</dbReference>
<feature type="region of interest" description="Disordered" evidence="1">
    <location>
        <begin position="528"/>
        <end position="560"/>
    </location>
</feature>
<dbReference type="AlphaFoldDB" id="A0A0F9U0I3"/>
<dbReference type="EMBL" id="LAZR01000225">
    <property type="protein sequence ID" value="KKN80777.1"/>
    <property type="molecule type" value="Genomic_DNA"/>
</dbReference>
<comment type="caution">
    <text evidence="2">The sequence shown here is derived from an EMBL/GenBank/DDBJ whole genome shotgun (WGS) entry which is preliminary data.</text>
</comment>
<evidence type="ECO:0000256" key="1">
    <source>
        <dbReference type="SAM" id="MobiDB-lite"/>
    </source>
</evidence>
<dbReference type="InterPro" id="IPR006429">
    <property type="entry name" value="Phage_lambda_portal"/>
</dbReference>
<feature type="compositionally biased region" description="Basic and acidic residues" evidence="1">
    <location>
        <begin position="548"/>
        <end position="560"/>
    </location>
</feature>
<organism evidence="2">
    <name type="scientific">marine sediment metagenome</name>
    <dbReference type="NCBI Taxonomy" id="412755"/>
    <lineage>
        <taxon>unclassified sequences</taxon>
        <taxon>metagenomes</taxon>
        <taxon>ecological metagenomes</taxon>
    </lineage>
</organism>
<sequence length="583" mass="64660">MSSTGDSMTVDQLREQHESVRLRHEMAVMEAETAAISGIMSPGMHVDETAAMREAWGDRVAQQDYPSGQWDGSRGYDGLGWNTIGAQLGDRAAGAEQLVFQNEIDLDRIRAIGRLLGNSSVNARAVLNNLTSYILGVGYKYKAVAEEGEAPQEALLKTVQEILGEVRNENRWWEREVDLFQRCHRDGEYFVALYHVGGGHVQLRILEPEQNSEPNDPDAVNREYGLLDRPISWKFGIATDDDDAENIHGYWFRWRTPEGRDTGRFFDPSQITHCKLNVDIGIKRGITDFYPVYQQLLDAGVLLKNTVKGHAIMAAIAFIREHAEGVSQGSVETMRSSGAYARFNQATATEGTRTRIMHQYQTGTILDTGHGTKYKPSPMAEQGVGLAMVNVEEAVLRIAGTNWSMPAYMITGNVSEAAYASTLAAESPFTKYCERQQIYHGDEYAEIFWKALAIAHAAGRFDQHRMAFDEIKRLVKIEAKAPIVPNRDRNVESNRLLLLRNNGILSDASWAAKEGLDLEREQKLGAKEHVQENPLAGGDKPGQSVQKGKADKGKAEGSLREGDLAEAAQLLWGNYPGPDTGHA</sequence>
<accession>A0A0F9U0I3</accession>
<protein>
    <recommendedName>
        <fullName evidence="3">Phage portal protein</fullName>
    </recommendedName>
</protein>
<proteinExistence type="predicted"/>
<evidence type="ECO:0008006" key="3">
    <source>
        <dbReference type="Google" id="ProtNLM"/>
    </source>
</evidence>
<reference evidence="2" key="1">
    <citation type="journal article" date="2015" name="Nature">
        <title>Complex archaea that bridge the gap between prokaryotes and eukaryotes.</title>
        <authorList>
            <person name="Spang A."/>
            <person name="Saw J.H."/>
            <person name="Jorgensen S.L."/>
            <person name="Zaremba-Niedzwiedzka K."/>
            <person name="Martijn J."/>
            <person name="Lind A.E."/>
            <person name="van Eijk R."/>
            <person name="Schleper C."/>
            <person name="Guy L."/>
            <person name="Ettema T.J."/>
        </authorList>
    </citation>
    <scope>NUCLEOTIDE SEQUENCE</scope>
</reference>
<dbReference type="GO" id="GO:0005198">
    <property type="term" value="F:structural molecule activity"/>
    <property type="evidence" value="ECO:0007669"/>
    <property type="project" value="InterPro"/>
</dbReference>